<evidence type="ECO:0000256" key="1">
    <source>
        <dbReference type="ARBA" id="ARBA00022729"/>
    </source>
</evidence>
<dbReference type="PANTHER" id="PTHR31836:SF28">
    <property type="entry name" value="SRCR DOMAIN-CONTAINING PROTEIN-RELATED"/>
    <property type="match status" value="1"/>
</dbReference>
<keyword evidence="1" id="KW-0732">Signal</keyword>
<feature type="non-terminal residue" evidence="3">
    <location>
        <position position="1"/>
    </location>
</feature>
<protein>
    <recommendedName>
        <fullName evidence="2">RlpA-like protein double-psi beta-barrel domain-containing protein</fullName>
    </recommendedName>
</protein>
<dbReference type="Pfam" id="PF03330">
    <property type="entry name" value="DPBB_1"/>
    <property type="match status" value="1"/>
</dbReference>
<dbReference type="PANTHER" id="PTHR31836">
    <property type="match status" value="1"/>
</dbReference>
<dbReference type="Gene3D" id="2.40.40.10">
    <property type="entry name" value="RlpA-like domain"/>
    <property type="match status" value="1"/>
</dbReference>
<evidence type="ECO:0000313" key="3">
    <source>
        <dbReference type="EMBL" id="RPA81012.1"/>
    </source>
</evidence>
<dbReference type="EMBL" id="ML119683">
    <property type="protein sequence ID" value="RPA81012.1"/>
    <property type="molecule type" value="Genomic_DNA"/>
</dbReference>
<feature type="domain" description="RlpA-like protein double-psi beta-barrel" evidence="2">
    <location>
        <begin position="25"/>
        <end position="84"/>
    </location>
</feature>
<dbReference type="CDD" id="cd22191">
    <property type="entry name" value="DPBB_RlpA_EXP_N-like"/>
    <property type="match status" value="1"/>
</dbReference>
<dbReference type="OrthoDB" id="623670at2759"/>
<accession>A0A3N4I4I4</accession>
<dbReference type="STRING" id="1160509.A0A3N4I4I4"/>
<proteinExistence type="predicted"/>
<evidence type="ECO:0000259" key="2">
    <source>
        <dbReference type="Pfam" id="PF03330"/>
    </source>
</evidence>
<dbReference type="InterPro" id="IPR009009">
    <property type="entry name" value="RlpA-like_DPBB"/>
</dbReference>
<dbReference type="InterPro" id="IPR051477">
    <property type="entry name" value="Expansin_CellWall"/>
</dbReference>
<dbReference type="Proteomes" id="UP000275078">
    <property type="component" value="Unassembled WGS sequence"/>
</dbReference>
<dbReference type="AlphaFoldDB" id="A0A3N4I4I4"/>
<gene>
    <name evidence="3" type="ORF">BJ508DRAFT_209649</name>
</gene>
<dbReference type="InterPro" id="IPR036908">
    <property type="entry name" value="RlpA-like_sf"/>
</dbReference>
<dbReference type="SUPFAM" id="SSF50685">
    <property type="entry name" value="Barwin-like endoglucanases"/>
    <property type="match status" value="1"/>
</dbReference>
<organism evidence="3 4">
    <name type="scientific">Ascobolus immersus RN42</name>
    <dbReference type="NCBI Taxonomy" id="1160509"/>
    <lineage>
        <taxon>Eukaryota</taxon>
        <taxon>Fungi</taxon>
        <taxon>Dikarya</taxon>
        <taxon>Ascomycota</taxon>
        <taxon>Pezizomycotina</taxon>
        <taxon>Pezizomycetes</taxon>
        <taxon>Pezizales</taxon>
        <taxon>Ascobolaceae</taxon>
        <taxon>Ascobolus</taxon>
    </lineage>
</organism>
<evidence type="ECO:0000313" key="4">
    <source>
        <dbReference type="Proteomes" id="UP000275078"/>
    </source>
</evidence>
<keyword evidence="4" id="KW-1185">Reference proteome</keyword>
<name>A0A3N4I4I4_ASCIM</name>
<reference evidence="3 4" key="1">
    <citation type="journal article" date="2018" name="Nat. Ecol. Evol.">
        <title>Pezizomycetes genomes reveal the molecular basis of ectomycorrhizal truffle lifestyle.</title>
        <authorList>
            <person name="Murat C."/>
            <person name="Payen T."/>
            <person name="Noel B."/>
            <person name="Kuo A."/>
            <person name="Morin E."/>
            <person name="Chen J."/>
            <person name="Kohler A."/>
            <person name="Krizsan K."/>
            <person name="Balestrini R."/>
            <person name="Da Silva C."/>
            <person name="Montanini B."/>
            <person name="Hainaut M."/>
            <person name="Levati E."/>
            <person name="Barry K.W."/>
            <person name="Belfiori B."/>
            <person name="Cichocki N."/>
            <person name="Clum A."/>
            <person name="Dockter R.B."/>
            <person name="Fauchery L."/>
            <person name="Guy J."/>
            <person name="Iotti M."/>
            <person name="Le Tacon F."/>
            <person name="Lindquist E.A."/>
            <person name="Lipzen A."/>
            <person name="Malagnac F."/>
            <person name="Mello A."/>
            <person name="Molinier V."/>
            <person name="Miyauchi S."/>
            <person name="Poulain J."/>
            <person name="Riccioni C."/>
            <person name="Rubini A."/>
            <person name="Sitrit Y."/>
            <person name="Splivallo R."/>
            <person name="Traeger S."/>
            <person name="Wang M."/>
            <person name="Zifcakova L."/>
            <person name="Wipf D."/>
            <person name="Zambonelli A."/>
            <person name="Paolocci F."/>
            <person name="Nowrousian M."/>
            <person name="Ottonello S."/>
            <person name="Baldrian P."/>
            <person name="Spatafora J.W."/>
            <person name="Henrissat B."/>
            <person name="Nagy L.G."/>
            <person name="Aury J.M."/>
            <person name="Wincker P."/>
            <person name="Grigoriev I.V."/>
            <person name="Bonfante P."/>
            <person name="Martin F.M."/>
        </authorList>
    </citation>
    <scope>NUCLEOTIDE SEQUENCE [LARGE SCALE GENOMIC DNA]</scope>
    <source>
        <strain evidence="3 4">RN42</strain>
    </source>
</reference>
<sequence>GLGSCGVHSMDSSYTVAVSATLLAKYDVGSNPNNNKLCGKRIRVFRGGKSVDVTIMDKCPGGECYSLDLSPAAFDQIGDRSDGRYHDMSWSFIDEV</sequence>